<comment type="similarity">
    <text evidence="8">Belongs to the globin family.</text>
</comment>
<name>A0A2C9LDT7_BIOGL</name>
<proteinExistence type="inferred from homology"/>
<dbReference type="InterPro" id="IPR009050">
    <property type="entry name" value="Globin-like_sf"/>
</dbReference>
<gene>
    <name evidence="10" type="primary">106050210</name>
</gene>
<keyword evidence="4" id="KW-0479">Metal-binding</keyword>
<dbReference type="InterPro" id="IPR000971">
    <property type="entry name" value="Globin"/>
</dbReference>
<evidence type="ECO:0000313" key="10">
    <source>
        <dbReference type="EnsemblMetazoa" id="BGLB030063-PA"/>
    </source>
</evidence>
<dbReference type="AlphaFoldDB" id="A0A2C9LDT7"/>
<keyword evidence="3 8" id="KW-0349">Heme</keyword>
<dbReference type="Gene3D" id="1.10.490.10">
    <property type="entry name" value="Globins"/>
    <property type="match status" value="1"/>
</dbReference>
<sequence>MLDNIPNMRARFTKFNAEQSSDALKNDAEFVKQVKLIKSGLNSFISNLNNPGQLQATMERLAEVHLRMQPSIGLEYFKPLQEKIASFLAEKLGSDDTPKSFDRHLLSLLQHDCLHSTSLYILASNTTDCLNSTALYFSDSDCLHSTTLYISASNTTVFTPHLCTSQPPTRLSSLHSSVHLSLQHDCLHSTALYISASNTTVFTPQL</sequence>
<dbReference type="Pfam" id="PF00042">
    <property type="entry name" value="Globin"/>
    <property type="match status" value="1"/>
</dbReference>
<dbReference type="CDD" id="cd01040">
    <property type="entry name" value="Mb-like"/>
    <property type="match status" value="1"/>
</dbReference>
<evidence type="ECO:0000256" key="6">
    <source>
        <dbReference type="ARBA" id="ARBA00023179"/>
    </source>
</evidence>
<evidence type="ECO:0000256" key="7">
    <source>
        <dbReference type="ARBA" id="ARBA00030087"/>
    </source>
</evidence>
<dbReference type="Proteomes" id="UP000076420">
    <property type="component" value="Unassembled WGS sequence"/>
</dbReference>
<dbReference type="EnsemblMetazoa" id="BGLB030063-RA">
    <property type="protein sequence ID" value="BGLB030063-PA"/>
    <property type="gene ID" value="BGLB030063"/>
</dbReference>
<feature type="domain" description="Globin" evidence="9">
    <location>
        <begin position="1"/>
        <end position="98"/>
    </location>
</feature>
<dbReference type="SUPFAM" id="SSF46458">
    <property type="entry name" value="Globin-like"/>
    <property type="match status" value="1"/>
</dbReference>
<keyword evidence="2 8" id="KW-0813">Transport</keyword>
<evidence type="ECO:0000256" key="3">
    <source>
        <dbReference type="ARBA" id="ARBA00022617"/>
    </source>
</evidence>
<evidence type="ECO:0000259" key="9">
    <source>
        <dbReference type="PROSITE" id="PS01033"/>
    </source>
</evidence>
<keyword evidence="5" id="KW-0408">Iron</keyword>
<evidence type="ECO:0000256" key="4">
    <source>
        <dbReference type="ARBA" id="ARBA00022723"/>
    </source>
</evidence>
<accession>A0A2C9LDT7</accession>
<dbReference type="GO" id="GO:0046872">
    <property type="term" value="F:metal ion binding"/>
    <property type="evidence" value="ECO:0007669"/>
    <property type="project" value="UniProtKB-KW"/>
</dbReference>
<dbReference type="InterPro" id="IPR012292">
    <property type="entry name" value="Globin/Proto"/>
</dbReference>
<evidence type="ECO:0000256" key="5">
    <source>
        <dbReference type="ARBA" id="ARBA00023004"/>
    </source>
</evidence>
<keyword evidence="6" id="KW-0514">Muscle protein</keyword>
<dbReference type="GO" id="GO:0005344">
    <property type="term" value="F:oxygen carrier activity"/>
    <property type="evidence" value="ECO:0007669"/>
    <property type="project" value="UniProtKB-KW"/>
</dbReference>
<evidence type="ECO:0000256" key="1">
    <source>
        <dbReference type="ARBA" id="ARBA00013895"/>
    </source>
</evidence>
<dbReference type="VEuPathDB" id="VectorBase:BGLB030063"/>
<dbReference type="GO" id="GO:0019825">
    <property type="term" value="F:oxygen binding"/>
    <property type="evidence" value="ECO:0007669"/>
    <property type="project" value="InterPro"/>
</dbReference>
<evidence type="ECO:0000256" key="2">
    <source>
        <dbReference type="ARBA" id="ARBA00022448"/>
    </source>
</evidence>
<reference evidence="10" key="1">
    <citation type="submission" date="2020-05" db="UniProtKB">
        <authorList>
            <consortium name="EnsemblMetazoa"/>
        </authorList>
    </citation>
    <scope>IDENTIFICATION</scope>
    <source>
        <strain evidence="10">BB02</strain>
    </source>
</reference>
<protein>
    <recommendedName>
        <fullName evidence="1">Globin</fullName>
    </recommendedName>
    <alternativeName>
        <fullName evidence="7">Myoglobin</fullName>
    </alternativeName>
</protein>
<dbReference type="PROSITE" id="PS01033">
    <property type="entry name" value="GLOBIN"/>
    <property type="match status" value="1"/>
</dbReference>
<organism evidence="10 11">
    <name type="scientific">Biomphalaria glabrata</name>
    <name type="common">Bloodfluke planorb</name>
    <name type="synonym">Freshwater snail</name>
    <dbReference type="NCBI Taxonomy" id="6526"/>
    <lineage>
        <taxon>Eukaryota</taxon>
        <taxon>Metazoa</taxon>
        <taxon>Spiralia</taxon>
        <taxon>Lophotrochozoa</taxon>
        <taxon>Mollusca</taxon>
        <taxon>Gastropoda</taxon>
        <taxon>Heterobranchia</taxon>
        <taxon>Euthyneura</taxon>
        <taxon>Panpulmonata</taxon>
        <taxon>Hygrophila</taxon>
        <taxon>Lymnaeoidea</taxon>
        <taxon>Planorbidae</taxon>
        <taxon>Biomphalaria</taxon>
    </lineage>
</organism>
<dbReference type="InterPro" id="IPR044399">
    <property type="entry name" value="Mb-like_M"/>
</dbReference>
<evidence type="ECO:0000256" key="8">
    <source>
        <dbReference type="RuleBase" id="RU000356"/>
    </source>
</evidence>
<evidence type="ECO:0000313" key="11">
    <source>
        <dbReference type="Proteomes" id="UP000076420"/>
    </source>
</evidence>
<keyword evidence="8" id="KW-0561">Oxygen transport</keyword>
<dbReference type="GO" id="GO:0020037">
    <property type="term" value="F:heme binding"/>
    <property type="evidence" value="ECO:0007669"/>
    <property type="project" value="InterPro"/>
</dbReference>
<dbReference type="KEGG" id="bgt:106050210"/>